<protein>
    <submittedName>
        <fullName evidence="2">Alkylhydroperoxidase</fullName>
    </submittedName>
</protein>
<dbReference type="PANTHER" id="PTHR33930">
    <property type="entry name" value="ALKYL HYDROPEROXIDE REDUCTASE AHPD"/>
    <property type="match status" value="1"/>
</dbReference>
<keyword evidence="2" id="KW-0575">Peroxidase</keyword>
<keyword evidence="3" id="KW-1185">Reference proteome</keyword>
<dbReference type="InterPro" id="IPR003779">
    <property type="entry name" value="CMD-like"/>
</dbReference>
<feature type="domain" description="Carboxymuconolactone decarboxylase-like" evidence="1">
    <location>
        <begin position="140"/>
        <end position="221"/>
    </location>
</feature>
<organism evidence="2 3">
    <name type="scientific">Sporosarcina ureilytica</name>
    <dbReference type="NCBI Taxonomy" id="298596"/>
    <lineage>
        <taxon>Bacteria</taxon>
        <taxon>Bacillati</taxon>
        <taxon>Bacillota</taxon>
        <taxon>Bacilli</taxon>
        <taxon>Bacillales</taxon>
        <taxon>Caryophanaceae</taxon>
        <taxon>Sporosarcina</taxon>
    </lineage>
</organism>
<evidence type="ECO:0000259" key="1">
    <source>
        <dbReference type="Pfam" id="PF02627"/>
    </source>
</evidence>
<dbReference type="NCBIfam" id="TIGR00778">
    <property type="entry name" value="ahpD_dom"/>
    <property type="match status" value="2"/>
</dbReference>
<dbReference type="RefSeq" id="WP_075526272.1">
    <property type="nucleotide sequence ID" value="NZ_CP017560.1"/>
</dbReference>
<dbReference type="PANTHER" id="PTHR33930:SF8">
    <property type="entry name" value="4-CARBOXYMUCONOLACTONE DECARBOXYLASE"/>
    <property type="match status" value="1"/>
</dbReference>
<dbReference type="InterPro" id="IPR029032">
    <property type="entry name" value="AhpD-like"/>
</dbReference>
<gene>
    <name evidence="2" type="ORF">BI350_00005</name>
</gene>
<dbReference type="Proteomes" id="UP000185746">
    <property type="component" value="Chromosome"/>
</dbReference>
<dbReference type="AlphaFoldDB" id="A0A1D8JBU6"/>
<sequence>MSKDVLVASKEALYQKSYFNRLGELSALAPDAFKAFVQFDKAALAEGKLSVKLKELIAIAVAHTTGCPYCIDVHVNAGKAEGVTKEELSEAILVATALKAGSALAHGVNALNAYDEIEDEELYKASYFNRLKEFSALNGDAFKAFVDFDGQSLKGSILTVREKELIAVAVAHTTGCAYCIDIHTKAAKKAGVTKEELAESIFVATALKAGSALAHSVNALNAYDS</sequence>
<reference evidence="2 3" key="1">
    <citation type="submission" date="2016-09" db="EMBL/GenBank/DDBJ databases">
        <title>Complete genome sequence of the Lysinibacillus sphaericus LMG 22257, a specie of Bacillus with ureolytic activity that can effectively biodeposit calcium carbonate.</title>
        <authorList>
            <person name="Yan W."/>
        </authorList>
    </citation>
    <scope>NUCLEOTIDE SEQUENCE [LARGE SCALE GENOMIC DNA]</scope>
    <source>
        <strain evidence="2 3">LMG 22257</strain>
    </source>
</reference>
<proteinExistence type="predicted"/>
<dbReference type="KEGG" id="surl:BI350_00005"/>
<dbReference type="SUPFAM" id="SSF69118">
    <property type="entry name" value="AhpD-like"/>
    <property type="match status" value="2"/>
</dbReference>
<keyword evidence="2" id="KW-0560">Oxidoreductase</keyword>
<feature type="domain" description="Carboxymuconolactone decarboxylase-like" evidence="1">
    <location>
        <begin position="30"/>
        <end position="112"/>
    </location>
</feature>
<name>A0A1D8JBU6_9BACL</name>
<dbReference type="EMBL" id="CP017560">
    <property type="protein sequence ID" value="AOV06179.1"/>
    <property type="molecule type" value="Genomic_DNA"/>
</dbReference>
<dbReference type="InterPro" id="IPR004675">
    <property type="entry name" value="AhpD_core"/>
</dbReference>
<dbReference type="Gene3D" id="1.20.1290.10">
    <property type="entry name" value="AhpD-like"/>
    <property type="match status" value="2"/>
</dbReference>
<evidence type="ECO:0000313" key="2">
    <source>
        <dbReference type="EMBL" id="AOV06179.1"/>
    </source>
</evidence>
<evidence type="ECO:0000313" key="3">
    <source>
        <dbReference type="Proteomes" id="UP000185746"/>
    </source>
</evidence>
<accession>A0A1D8JBU6</accession>
<dbReference type="Pfam" id="PF02627">
    <property type="entry name" value="CMD"/>
    <property type="match status" value="2"/>
</dbReference>
<dbReference type="GO" id="GO:0051920">
    <property type="term" value="F:peroxiredoxin activity"/>
    <property type="evidence" value="ECO:0007669"/>
    <property type="project" value="InterPro"/>
</dbReference>